<gene>
    <name evidence="1" type="ORF">ACFSKL_00320</name>
</gene>
<evidence type="ECO:0000313" key="1">
    <source>
        <dbReference type="EMBL" id="MFD2033209.1"/>
    </source>
</evidence>
<dbReference type="RefSeq" id="WP_376882236.1">
    <property type="nucleotide sequence ID" value="NZ_JBHUHR010000001.1"/>
</dbReference>
<evidence type="ECO:0000313" key="2">
    <source>
        <dbReference type="Proteomes" id="UP001597361"/>
    </source>
</evidence>
<dbReference type="EMBL" id="JBHUHR010000001">
    <property type="protein sequence ID" value="MFD2033209.1"/>
    <property type="molecule type" value="Genomic_DNA"/>
</dbReference>
<proteinExistence type="predicted"/>
<evidence type="ECO:0008006" key="3">
    <source>
        <dbReference type="Google" id="ProtNLM"/>
    </source>
</evidence>
<comment type="caution">
    <text evidence="1">The sequence shown here is derived from an EMBL/GenBank/DDBJ whole genome shotgun (WGS) entry which is preliminary data.</text>
</comment>
<accession>A0ABW4VGS8</accession>
<reference evidence="2" key="1">
    <citation type="journal article" date="2019" name="Int. J. Syst. Evol. Microbiol.">
        <title>The Global Catalogue of Microorganisms (GCM) 10K type strain sequencing project: providing services to taxonomists for standard genome sequencing and annotation.</title>
        <authorList>
            <consortium name="The Broad Institute Genomics Platform"/>
            <consortium name="The Broad Institute Genome Sequencing Center for Infectious Disease"/>
            <person name="Wu L."/>
            <person name="Ma J."/>
        </authorList>
    </citation>
    <scope>NUCLEOTIDE SEQUENCE [LARGE SCALE GENOMIC DNA]</scope>
    <source>
        <strain evidence="2">CGMCC 1.15180</strain>
    </source>
</reference>
<keyword evidence="2" id="KW-1185">Reference proteome</keyword>
<organism evidence="1 2">
    <name type="scientific">Belliella marina</name>
    <dbReference type="NCBI Taxonomy" id="1644146"/>
    <lineage>
        <taxon>Bacteria</taxon>
        <taxon>Pseudomonadati</taxon>
        <taxon>Bacteroidota</taxon>
        <taxon>Cytophagia</taxon>
        <taxon>Cytophagales</taxon>
        <taxon>Cyclobacteriaceae</taxon>
        <taxon>Belliella</taxon>
    </lineage>
</organism>
<name>A0ABW4VGS8_9BACT</name>
<sequence>MRKLLFSMALVGSFGFYLSPSFGQDSSVGDGGGDCVTFNFKRLSEDHATPCMGPGTNCPQLVCDDDWNP</sequence>
<dbReference type="Proteomes" id="UP001597361">
    <property type="component" value="Unassembled WGS sequence"/>
</dbReference>
<protein>
    <recommendedName>
        <fullName evidence="3">Secreted protein</fullName>
    </recommendedName>
</protein>